<dbReference type="InterPro" id="IPR011815">
    <property type="entry name" value="PBP_1c"/>
</dbReference>
<keyword evidence="4" id="KW-0121">Carboxypeptidase</keyword>
<feature type="transmembrane region" description="Helical" evidence="13">
    <location>
        <begin position="57"/>
        <end position="75"/>
    </location>
</feature>
<dbReference type="SUPFAM" id="SSF53955">
    <property type="entry name" value="Lysozyme-like"/>
    <property type="match status" value="1"/>
</dbReference>
<dbReference type="PATRIC" id="fig|565050.3.peg.3592"/>
<comment type="similarity">
    <text evidence="3">In the N-terminal section; belongs to the glycosyltransferase 51 family.</text>
</comment>
<dbReference type="InterPro" id="IPR001264">
    <property type="entry name" value="Glyco_trans_51"/>
</dbReference>
<dbReference type="GO" id="GO:0009252">
    <property type="term" value="P:peptidoglycan biosynthetic process"/>
    <property type="evidence" value="ECO:0007669"/>
    <property type="project" value="UniProtKB-UniPathway"/>
</dbReference>
<dbReference type="RefSeq" id="WP_015923313.1">
    <property type="nucleotide sequence ID" value="NC_011916.1"/>
</dbReference>
<keyword evidence="13" id="KW-0472">Membrane</keyword>
<dbReference type="InterPro" id="IPR050396">
    <property type="entry name" value="Glycosyltr_51/Transpeptidase"/>
</dbReference>
<dbReference type="UniPathway" id="UPA00219"/>
<organism evidence="17 18">
    <name type="scientific">Caulobacter vibrioides (strain NA1000 / CB15N)</name>
    <name type="common">Caulobacter crescentus</name>
    <dbReference type="NCBI Taxonomy" id="565050"/>
    <lineage>
        <taxon>Bacteria</taxon>
        <taxon>Pseudomonadati</taxon>
        <taxon>Pseudomonadota</taxon>
        <taxon>Alphaproteobacteria</taxon>
        <taxon>Caulobacterales</taxon>
        <taxon>Caulobacteraceae</taxon>
        <taxon>Caulobacter</taxon>
    </lineage>
</organism>
<keyword evidence="13" id="KW-0812">Transmembrane</keyword>
<keyword evidence="13" id="KW-1133">Transmembrane helix</keyword>
<dbReference type="Pfam" id="PF06832">
    <property type="entry name" value="BiPBP_C"/>
    <property type="match status" value="1"/>
</dbReference>
<evidence type="ECO:0000256" key="11">
    <source>
        <dbReference type="ARBA" id="ARBA00049902"/>
    </source>
</evidence>
<feature type="region of interest" description="Disordered" evidence="12">
    <location>
        <begin position="1"/>
        <end position="33"/>
    </location>
</feature>
<feature type="domain" description="Glycosyl transferase family 51" evidence="15">
    <location>
        <begin position="105"/>
        <end position="270"/>
    </location>
</feature>
<name>A0A0H3CCU5_CAUVN</name>
<dbReference type="PANTHER" id="PTHR32282">
    <property type="entry name" value="BINDING PROTEIN TRANSPEPTIDASE, PUTATIVE-RELATED"/>
    <property type="match status" value="1"/>
</dbReference>
<keyword evidence="6 17" id="KW-0328">Glycosyltransferase</keyword>
<evidence type="ECO:0000256" key="5">
    <source>
        <dbReference type="ARBA" id="ARBA00022670"/>
    </source>
</evidence>
<keyword evidence="5" id="KW-0645">Protease</keyword>
<feature type="domain" description="Penicillin-binding C-terminal" evidence="16">
    <location>
        <begin position="638"/>
        <end position="723"/>
    </location>
</feature>
<dbReference type="RefSeq" id="YP_002519058.1">
    <property type="nucleotide sequence ID" value="NC_011916.1"/>
</dbReference>
<evidence type="ECO:0000256" key="7">
    <source>
        <dbReference type="ARBA" id="ARBA00022679"/>
    </source>
</evidence>
<reference evidence="17 18" key="1">
    <citation type="journal article" date="2010" name="J. Bacteriol.">
        <title>The genetic basis of laboratory adaptation in Caulobacter crescentus.</title>
        <authorList>
            <person name="Marks M.E."/>
            <person name="Castro-Rojas C.M."/>
            <person name="Teiling C."/>
            <person name="Du L."/>
            <person name="Kapatral V."/>
            <person name="Walunas T.L."/>
            <person name="Crosson S."/>
        </authorList>
    </citation>
    <scope>NUCLEOTIDE SEQUENCE [LARGE SCALE GENOMIC DNA]</scope>
    <source>
        <strain evidence="18">NA1000 / CB15N</strain>
    </source>
</reference>
<dbReference type="PhylomeDB" id="A0A0H3CCU5"/>
<protein>
    <recommendedName>
        <fullName evidence="10">peptidoglycan glycosyltransferase</fullName>
        <ecNumber evidence="10">2.4.99.28</ecNumber>
    </recommendedName>
</protein>
<dbReference type="Gene3D" id="1.10.3810.10">
    <property type="entry name" value="Biosynthetic peptidoglycan transglycosylase-like"/>
    <property type="match status" value="1"/>
</dbReference>
<dbReference type="GO" id="GO:0008658">
    <property type="term" value="F:penicillin binding"/>
    <property type="evidence" value="ECO:0007669"/>
    <property type="project" value="InterPro"/>
</dbReference>
<dbReference type="GeneID" id="7331879"/>
<dbReference type="GO" id="GO:0030288">
    <property type="term" value="C:outer membrane-bounded periplasmic space"/>
    <property type="evidence" value="ECO:0007669"/>
    <property type="project" value="TreeGrafter"/>
</dbReference>
<dbReference type="KEGG" id="ccs:CCNA_03685"/>
<evidence type="ECO:0000256" key="6">
    <source>
        <dbReference type="ARBA" id="ARBA00022676"/>
    </source>
</evidence>
<evidence type="ECO:0000256" key="8">
    <source>
        <dbReference type="ARBA" id="ARBA00022801"/>
    </source>
</evidence>
<dbReference type="InterPro" id="IPR023346">
    <property type="entry name" value="Lysozyme-like_dom_sf"/>
</dbReference>
<feature type="domain" description="Penicillin-binding protein transpeptidase" evidence="14">
    <location>
        <begin position="347"/>
        <end position="574"/>
    </location>
</feature>
<evidence type="ECO:0000256" key="2">
    <source>
        <dbReference type="ARBA" id="ARBA00007090"/>
    </source>
</evidence>
<dbReference type="PANTHER" id="PTHR32282:SF15">
    <property type="entry name" value="PENICILLIN-BINDING PROTEIN 1C"/>
    <property type="match status" value="1"/>
</dbReference>
<accession>A0A0H3CCU5</accession>
<proteinExistence type="inferred from homology"/>
<dbReference type="AlphaFoldDB" id="A0A0H3CCU5"/>
<keyword evidence="9" id="KW-0511">Multifunctional enzyme</keyword>
<evidence type="ECO:0000259" key="14">
    <source>
        <dbReference type="Pfam" id="PF00905"/>
    </source>
</evidence>
<dbReference type="EC" id="2.4.99.28" evidence="10"/>
<dbReference type="InterPro" id="IPR009647">
    <property type="entry name" value="PBP_C"/>
</dbReference>
<dbReference type="GO" id="GO:0008955">
    <property type="term" value="F:peptidoglycan glycosyltransferase activity"/>
    <property type="evidence" value="ECO:0007669"/>
    <property type="project" value="UniProtKB-EC"/>
</dbReference>
<evidence type="ECO:0000313" key="17">
    <source>
        <dbReference type="EMBL" id="ACL97150.1"/>
    </source>
</evidence>
<dbReference type="Pfam" id="PF00905">
    <property type="entry name" value="Transpeptidase"/>
    <property type="match status" value="1"/>
</dbReference>
<dbReference type="InterPro" id="IPR012338">
    <property type="entry name" value="Beta-lactam/transpept-like"/>
</dbReference>
<dbReference type="Pfam" id="PF00912">
    <property type="entry name" value="Transgly"/>
    <property type="match status" value="1"/>
</dbReference>
<gene>
    <name evidence="17" type="primary">pbpZ</name>
    <name evidence="17" type="ordered locus">CCNA_03685</name>
</gene>
<dbReference type="GO" id="GO:0004180">
    <property type="term" value="F:carboxypeptidase activity"/>
    <property type="evidence" value="ECO:0007669"/>
    <property type="project" value="UniProtKB-KW"/>
</dbReference>
<sequence length="727" mass="77158">MSSRTTRRVDPGPRGQAHCGDPWVPALPPAQGRGPAGMTRFEFWGDEARRVPRLTKVLIAVLAAEVVLFTLSAAFPPDMTRARQSSPVVLDRRGAWLRALPVEDGRWRIRADLERTDATFQKRLIKVEDARFYWHLGVDPLSLVRAVGSAVVHGRVTSGASTLTMQTARLLEPRPRTLGAKLIEMIRAVQLESRLSKREILALYLTLAPYGGNLEGARAASLSYFGHEPSSLTDGEQALLIALPQSPEARRPDRRPEAAKAARRAVLDKMVRGGTLSAAAAYEAENEPLPRRAAFPTLAWHAAGELARAAPKGQASVVSTLDADLQSRLEPMAAAVAAAQGPDATAAIIVVEIRNRAVRASVGSAGRDRAGGWVDMTRALRSPGSALKPFIYAMAMDDGLVAADTQLTDSATRFADYQPENFDRVFHDKVTVREALTHSLNVPAVATLEKLGPEAFAGRIEAAGAHLARPKAKLKEAGLALALGGEGITWRDLVMLYAALGDNGIAKPLAWTQADAATRERSGGTRLVRPEAARQVLDILREAPSPKGRAPSALTRGGPSMAFKTGTSYGFRDAVAAGVVGGYAILVWTGRADGGARGGLTGRDAALPLLFDVADAIGAQGSAPRPIAPKAAPLALQELRAADEGPRLIFPPDGAAVQVDALGPKARGLVLAAEGEGLTWYVEGAPLDLDPVSGRAIWKPAAPGFYKLAVVDAQGRRVTAKVRIKGE</sequence>
<evidence type="ECO:0000259" key="16">
    <source>
        <dbReference type="Pfam" id="PF06832"/>
    </source>
</evidence>
<dbReference type="SUPFAM" id="SSF56601">
    <property type="entry name" value="beta-lactamase/transpeptidase-like"/>
    <property type="match status" value="1"/>
</dbReference>
<keyword evidence="7 17" id="KW-0808">Transferase</keyword>
<evidence type="ECO:0000256" key="12">
    <source>
        <dbReference type="SAM" id="MobiDB-lite"/>
    </source>
</evidence>
<dbReference type="Proteomes" id="UP000001364">
    <property type="component" value="Chromosome"/>
</dbReference>
<keyword evidence="18" id="KW-1185">Reference proteome</keyword>
<evidence type="ECO:0000256" key="3">
    <source>
        <dbReference type="ARBA" id="ARBA00007739"/>
    </source>
</evidence>
<dbReference type="EMBL" id="CP001340">
    <property type="protein sequence ID" value="ACL97150.1"/>
    <property type="molecule type" value="Genomic_DNA"/>
</dbReference>
<dbReference type="InterPro" id="IPR001460">
    <property type="entry name" value="PCN-bd_Tpept"/>
</dbReference>
<dbReference type="OrthoDB" id="9766909at2"/>
<dbReference type="Gene3D" id="3.40.710.10">
    <property type="entry name" value="DD-peptidase/beta-lactamase superfamily"/>
    <property type="match status" value="1"/>
</dbReference>
<evidence type="ECO:0000313" key="18">
    <source>
        <dbReference type="Proteomes" id="UP000001364"/>
    </source>
</evidence>
<evidence type="ECO:0000256" key="9">
    <source>
        <dbReference type="ARBA" id="ARBA00023268"/>
    </source>
</evidence>
<evidence type="ECO:0000256" key="4">
    <source>
        <dbReference type="ARBA" id="ARBA00022645"/>
    </source>
</evidence>
<evidence type="ECO:0000259" key="15">
    <source>
        <dbReference type="Pfam" id="PF00912"/>
    </source>
</evidence>
<dbReference type="HOGENOM" id="CLU_006354_7_3_5"/>
<dbReference type="InterPro" id="IPR036950">
    <property type="entry name" value="PBP_transglycosylase"/>
</dbReference>
<keyword evidence="8 17" id="KW-0378">Hydrolase</keyword>
<comment type="similarity">
    <text evidence="2">In the C-terminal section; belongs to the transpeptidase family.</text>
</comment>
<evidence type="ECO:0000256" key="10">
    <source>
        <dbReference type="ARBA" id="ARBA00044770"/>
    </source>
</evidence>
<dbReference type="GO" id="GO:0006508">
    <property type="term" value="P:proteolysis"/>
    <property type="evidence" value="ECO:0007669"/>
    <property type="project" value="UniProtKB-KW"/>
</dbReference>
<dbReference type="NCBIfam" id="TIGR02073">
    <property type="entry name" value="PBP_1c"/>
    <property type="match status" value="1"/>
</dbReference>
<evidence type="ECO:0000256" key="13">
    <source>
        <dbReference type="SAM" id="Phobius"/>
    </source>
</evidence>
<comment type="pathway">
    <text evidence="1">Cell wall biogenesis; peptidoglycan biosynthesis.</text>
</comment>
<evidence type="ECO:0000256" key="1">
    <source>
        <dbReference type="ARBA" id="ARBA00004752"/>
    </source>
</evidence>
<comment type="catalytic activity">
    <reaction evidence="11">
        <text>[GlcNAc-(1-&gt;4)-Mur2Ac(oyl-L-Ala-gamma-D-Glu-L-Lys-D-Ala-D-Ala)](n)-di-trans,octa-cis-undecaprenyl diphosphate + beta-D-GlcNAc-(1-&gt;4)-Mur2Ac(oyl-L-Ala-gamma-D-Glu-L-Lys-D-Ala-D-Ala)-di-trans,octa-cis-undecaprenyl diphosphate = [GlcNAc-(1-&gt;4)-Mur2Ac(oyl-L-Ala-gamma-D-Glu-L-Lys-D-Ala-D-Ala)](n+1)-di-trans,octa-cis-undecaprenyl diphosphate + di-trans,octa-cis-undecaprenyl diphosphate + H(+)</text>
        <dbReference type="Rhea" id="RHEA:23708"/>
        <dbReference type="Rhea" id="RHEA-COMP:9602"/>
        <dbReference type="Rhea" id="RHEA-COMP:9603"/>
        <dbReference type="ChEBI" id="CHEBI:15378"/>
        <dbReference type="ChEBI" id="CHEBI:58405"/>
        <dbReference type="ChEBI" id="CHEBI:60033"/>
        <dbReference type="ChEBI" id="CHEBI:78435"/>
        <dbReference type="EC" id="2.4.99.28"/>
    </reaction>
</comment>